<gene>
    <name evidence="5" type="ORF">E0H85_12565</name>
</gene>
<dbReference type="Pfam" id="PF13018">
    <property type="entry name" value="ESPR"/>
    <property type="match status" value="1"/>
</dbReference>
<keyword evidence="2" id="KW-0964">Secreted</keyword>
<dbReference type="OrthoDB" id="218680at2"/>
<comment type="caution">
    <text evidence="5">The sequence shown here is derived from an EMBL/GenBank/DDBJ whole genome shotgun (WGS) entry which is preliminary data.</text>
</comment>
<dbReference type="Pfam" id="PF18657">
    <property type="entry name" value="YDG"/>
    <property type="match status" value="1"/>
</dbReference>
<dbReference type="InterPro" id="IPR011050">
    <property type="entry name" value="Pectin_lyase_fold/virulence"/>
</dbReference>
<organism evidence="5 6">
    <name type="scientific">Acinetobacter terrae</name>
    <dbReference type="NCBI Taxonomy" id="2731247"/>
    <lineage>
        <taxon>Bacteria</taxon>
        <taxon>Pseudomonadati</taxon>
        <taxon>Pseudomonadota</taxon>
        <taxon>Gammaproteobacteria</taxon>
        <taxon>Moraxellales</taxon>
        <taxon>Moraxellaceae</taxon>
        <taxon>Acinetobacter</taxon>
        <taxon>Acinetobacter Taxon 24</taxon>
    </lineage>
</organism>
<dbReference type="Pfam" id="PF05860">
    <property type="entry name" value="TPS"/>
    <property type="match status" value="1"/>
</dbReference>
<name>A0A4R0EK58_9GAMM</name>
<dbReference type="GO" id="GO:0005576">
    <property type="term" value="C:extracellular region"/>
    <property type="evidence" value="ECO:0007669"/>
    <property type="project" value="UniProtKB-SubCell"/>
</dbReference>
<evidence type="ECO:0000256" key="3">
    <source>
        <dbReference type="ARBA" id="ARBA00022729"/>
    </source>
</evidence>
<comment type="subcellular location">
    <subcellularLocation>
        <location evidence="1">Secreted</location>
    </subcellularLocation>
</comment>
<evidence type="ECO:0000259" key="4">
    <source>
        <dbReference type="SMART" id="SM00912"/>
    </source>
</evidence>
<dbReference type="AlphaFoldDB" id="A0A4R0EK58"/>
<dbReference type="SUPFAM" id="SSF51126">
    <property type="entry name" value="Pectin lyase-like"/>
    <property type="match status" value="1"/>
</dbReference>
<dbReference type="PANTHER" id="PTHR12338">
    <property type="entry name" value="AUTOTRANSPORTER"/>
    <property type="match status" value="1"/>
</dbReference>
<dbReference type="PANTHER" id="PTHR12338:SF8">
    <property type="entry name" value="HEME_HEMOPEXIN-BINDING PROTEIN"/>
    <property type="match status" value="1"/>
</dbReference>
<accession>A0A4R0EK58</accession>
<evidence type="ECO:0000256" key="2">
    <source>
        <dbReference type="ARBA" id="ARBA00022525"/>
    </source>
</evidence>
<dbReference type="InterPro" id="IPR024973">
    <property type="entry name" value="ESPR"/>
</dbReference>
<dbReference type="Gene3D" id="2.160.20.10">
    <property type="entry name" value="Single-stranded right-handed beta-helix, Pectin lyase-like"/>
    <property type="match status" value="1"/>
</dbReference>
<dbReference type="InterPro" id="IPR008638">
    <property type="entry name" value="FhaB/CdiA-like_TPS"/>
</dbReference>
<dbReference type="SMART" id="SM00912">
    <property type="entry name" value="Haemagg_act"/>
    <property type="match status" value="1"/>
</dbReference>
<evidence type="ECO:0000313" key="6">
    <source>
        <dbReference type="Proteomes" id="UP000291380"/>
    </source>
</evidence>
<reference evidence="5 6" key="1">
    <citation type="submission" date="2019-02" db="EMBL/GenBank/DDBJ databases">
        <title>High diversity of culturable Acinetobacter species in natural soil and water ecosystems.</title>
        <authorList>
            <person name="Radolfova-Krizova L."/>
            <person name="Nemec A."/>
        </authorList>
    </citation>
    <scope>NUCLEOTIDE SEQUENCE [LARGE SCALE GENOMIC DNA]</scope>
    <source>
        <strain evidence="5 6">ANC 4281</strain>
    </source>
</reference>
<proteinExistence type="predicted"/>
<dbReference type="InterPro" id="IPR012334">
    <property type="entry name" value="Pectin_lyas_fold"/>
</dbReference>
<evidence type="ECO:0000313" key="5">
    <source>
        <dbReference type="EMBL" id="TCB57376.1"/>
    </source>
</evidence>
<dbReference type="RefSeq" id="WP_131271732.1">
    <property type="nucleotide sequence ID" value="NZ_SJOA01000018.1"/>
</dbReference>
<dbReference type="EMBL" id="SJOA01000018">
    <property type="protein sequence ID" value="TCB57376.1"/>
    <property type="molecule type" value="Genomic_DNA"/>
</dbReference>
<dbReference type="NCBIfam" id="TIGR01901">
    <property type="entry name" value="adhes_NPXG"/>
    <property type="match status" value="1"/>
</dbReference>
<dbReference type="Proteomes" id="UP000291380">
    <property type="component" value="Unassembled WGS sequence"/>
</dbReference>
<dbReference type="InterPro" id="IPR050909">
    <property type="entry name" value="Bact_Autotransporter_VF"/>
</dbReference>
<protein>
    <submittedName>
        <fullName evidence="5">Filamentous hemagglutinin N-terminal domain-containing protein</fullName>
    </submittedName>
</protein>
<keyword evidence="3" id="KW-0732">Signal</keyword>
<sequence length="816" mass="83004">MNRIYRSICNLRTGTFIAVSENARSAGKKSSLCNTMGNSSIDFALKSLAASLLVVCGTTLAYAQPVGGVVSAGNANISILPGNMTIQQNSQNVAINWQSFNINRGESVNFVQPNSSSIALNRVLGSDASNIMGNLSANGKVFLINPNGVLFGKTASVNVGGLVASTLNIADADFMANNYKFSGKETGTVLNQGSIHAADGGYVALLGANVSNQGVIAAKLGTVALAAGKAMTLDVAGDKLLNIVVNQDVVNALVENGGLIQANGGQVLMTTQTAGSLLANAVNNTGVIQAQTIQNVKGTIKLLAGMQNGSTLVAGTMDASAPTSGSGGFIETSAAKVSISDTAKITTLASSGQTGTWLIDPQDFNVGDDPKTSNTSNISGAKLSDLLVTNSVIIRTSPGSDAIQAGTPPVSNYYTTTVGDGDININEAVTWSASSSPTTLTLLADRDVNIRKAVTATEGNFEVCCGRDINVDAPITTTRGSILLAAGGDINMNKAITTTDGNITFCADEDININAALTLTRGTTIPERSLGLPSGLVLSAGYGAKKPGMEGGTVIFSQTAPKMAVTGSTAPVTINYNPVSYTAPTDYATNFTLTEGSTLTQHMLVYATGGDKAFDGSTTTALSGLIGNPSGVSLVAGPNSTATFDNAAIGTDKTITFDGYSLSGLNAGDFALAADCCTGVRTTTGTISAGGVPPVVVPPVNPPVVVPPVVVPPVTPPVVVPPVVVPPVTPPVVVPPVVVPPVTPPVVVPPVIQPTPPGKLPPIIVVPPLLTVLPPAELPPVEVSVPPVVVPPKTVVIKQPPVIYVPPVYLPKQDRN</sequence>
<dbReference type="InterPro" id="IPR041248">
    <property type="entry name" value="YDG"/>
</dbReference>
<evidence type="ECO:0000256" key="1">
    <source>
        <dbReference type="ARBA" id="ARBA00004613"/>
    </source>
</evidence>
<feature type="domain" description="Filamentous haemagglutinin FhaB/tRNA nuclease CdiA-like TPS" evidence="4">
    <location>
        <begin position="61"/>
        <end position="173"/>
    </location>
</feature>